<protein>
    <submittedName>
        <fullName evidence="2">Uncharacterized protein</fullName>
    </submittedName>
</protein>
<evidence type="ECO:0000256" key="1">
    <source>
        <dbReference type="SAM" id="Phobius"/>
    </source>
</evidence>
<feature type="transmembrane region" description="Helical" evidence="1">
    <location>
        <begin position="32"/>
        <end position="51"/>
    </location>
</feature>
<organism evidence="2 3">
    <name type="scientific">Mucilaginibacter limnophilus</name>
    <dbReference type="NCBI Taxonomy" id="1932778"/>
    <lineage>
        <taxon>Bacteria</taxon>
        <taxon>Pseudomonadati</taxon>
        <taxon>Bacteroidota</taxon>
        <taxon>Sphingobacteriia</taxon>
        <taxon>Sphingobacteriales</taxon>
        <taxon>Sphingobacteriaceae</taxon>
        <taxon>Mucilaginibacter</taxon>
    </lineage>
</organism>
<comment type="caution">
    <text evidence="2">The sequence shown here is derived from an EMBL/GenBank/DDBJ whole genome shotgun (WGS) entry which is preliminary data.</text>
</comment>
<dbReference type="AlphaFoldDB" id="A0A437MVG4"/>
<dbReference type="InterPro" id="IPR045938">
    <property type="entry name" value="DUF6358"/>
</dbReference>
<gene>
    <name evidence="2" type="ORF">EOD41_06760</name>
</gene>
<reference evidence="2 3" key="1">
    <citation type="submission" date="2019-01" db="EMBL/GenBank/DDBJ databases">
        <authorList>
            <person name="Chen W.-M."/>
        </authorList>
    </citation>
    <scope>NUCLEOTIDE SEQUENCE [LARGE SCALE GENOMIC DNA]</scope>
    <source>
        <strain evidence="2 3">YBJ-36</strain>
    </source>
</reference>
<keyword evidence="3" id="KW-1185">Reference proteome</keyword>
<keyword evidence="1" id="KW-0812">Transmembrane</keyword>
<evidence type="ECO:0000313" key="2">
    <source>
        <dbReference type="EMBL" id="RVU01655.1"/>
    </source>
</evidence>
<evidence type="ECO:0000313" key="3">
    <source>
        <dbReference type="Proteomes" id="UP000282759"/>
    </source>
</evidence>
<proteinExistence type="predicted"/>
<keyword evidence="1" id="KW-1133">Transmembrane helix</keyword>
<dbReference type="Pfam" id="PF19885">
    <property type="entry name" value="DUF6358"/>
    <property type="match status" value="1"/>
</dbReference>
<sequence>MGQKIALNVIYNVGIIVCLFIGYEGIMSKHYSWVLGVAFILVIFVILKIRLMKEVRNMNRRN</sequence>
<keyword evidence="1" id="KW-0472">Membrane</keyword>
<feature type="transmembrane region" description="Helical" evidence="1">
    <location>
        <begin position="7"/>
        <end position="26"/>
    </location>
</feature>
<dbReference type="RefSeq" id="WP_127704026.1">
    <property type="nucleotide sequence ID" value="NZ_SACK01000002.1"/>
</dbReference>
<dbReference type="EMBL" id="SACK01000002">
    <property type="protein sequence ID" value="RVU01655.1"/>
    <property type="molecule type" value="Genomic_DNA"/>
</dbReference>
<dbReference type="OrthoDB" id="773226at2"/>
<dbReference type="Proteomes" id="UP000282759">
    <property type="component" value="Unassembled WGS sequence"/>
</dbReference>
<accession>A0A437MVG4</accession>
<name>A0A437MVG4_9SPHI</name>